<keyword evidence="1" id="KW-0472">Membrane</keyword>
<name>A0A8S1FD31_9PELO</name>
<evidence type="ECO:0000313" key="3">
    <source>
        <dbReference type="Proteomes" id="UP000494206"/>
    </source>
</evidence>
<feature type="transmembrane region" description="Helical" evidence="1">
    <location>
        <begin position="112"/>
        <end position="133"/>
    </location>
</feature>
<proteinExistence type="predicted"/>
<keyword evidence="3" id="KW-1185">Reference proteome</keyword>
<feature type="transmembrane region" description="Helical" evidence="1">
    <location>
        <begin position="231"/>
        <end position="249"/>
    </location>
</feature>
<feature type="transmembrane region" description="Helical" evidence="1">
    <location>
        <begin position="18"/>
        <end position="37"/>
    </location>
</feature>
<gene>
    <name evidence="2" type="ORF">CBOVIS_LOCUS12636</name>
</gene>
<sequence>MASLLCIDFRNHKNRPKLWTNAIITTLMLILGTYSMLHNIRTSLSVKHITAEISAQLLVILWAFQSIISLMFFIYWQFFGHLSTFRHKLRQCQNYEGLLSERAKHAVRQSNFYFYFIILSICFINTAFSIKYYTESQHSEFKKKQATMFYYSELRPIYAAVTTYLYLVWNITLFVMIHYTNATYHEVCYFNKCIDEFDGNTEETNQQLLHYLETYSKLCSVIRFLDQIFRLYAFIMIVITVPSMILTLMMLNHRIHSIKDFLVCFPTIALCVFSFFAVTIAPARLHDEICRSKGFLCQNRSVWFPYRKETYIIANTLTSHMEQFDLGVSVWGFALLSRPLILGTLSVTMMMLGLIIEVAPKTDLLQ</sequence>
<evidence type="ECO:0000256" key="1">
    <source>
        <dbReference type="SAM" id="Phobius"/>
    </source>
</evidence>
<organism evidence="2 3">
    <name type="scientific">Caenorhabditis bovis</name>
    <dbReference type="NCBI Taxonomy" id="2654633"/>
    <lineage>
        <taxon>Eukaryota</taxon>
        <taxon>Metazoa</taxon>
        <taxon>Ecdysozoa</taxon>
        <taxon>Nematoda</taxon>
        <taxon>Chromadorea</taxon>
        <taxon>Rhabditida</taxon>
        <taxon>Rhabditina</taxon>
        <taxon>Rhabditomorpha</taxon>
        <taxon>Rhabditoidea</taxon>
        <taxon>Rhabditidae</taxon>
        <taxon>Peloderinae</taxon>
        <taxon>Caenorhabditis</taxon>
    </lineage>
</organism>
<dbReference type="PANTHER" id="PTHR34492:SF2">
    <property type="entry name" value="G PROTEIN-COUPLED RECEPTOR"/>
    <property type="match status" value="1"/>
</dbReference>
<dbReference type="PANTHER" id="PTHR34492">
    <property type="entry name" value="GUSTATORY RECEPTOR FAMILY"/>
    <property type="match status" value="1"/>
</dbReference>
<reference evidence="2 3" key="1">
    <citation type="submission" date="2020-04" db="EMBL/GenBank/DDBJ databases">
        <authorList>
            <person name="Laetsch R D."/>
            <person name="Stevens L."/>
            <person name="Kumar S."/>
            <person name="Blaxter L. M."/>
        </authorList>
    </citation>
    <scope>NUCLEOTIDE SEQUENCE [LARGE SCALE GENOMIC DNA]</scope>
</reference>
<dbReference type="AlphaFoldDB" id="A0A8S1FD31"/>
<feature type="transmembrane region" description="Helical" evidence="1">
    <location>
        <begin position="261"/>
        <end position="283"/>
    </location>
</feature>
<evidence type="ECO:0000313" key="2">
    <source>
        <dbReference type="EMBL" id="CAB3411219.1"/>
    </source>
</evidence>
<keyword evidence="1" id="KW-1133">Transmembrane helix</keyword>
<evidence type="ECO:0008006" key="4">
    <source>
        <dbReference type="Google" id="ProtNLM"/>
    </source>
</evidence>
<dbReference type="OrthoDB" id="5784962at2759"/>
<dbReference type="EMBL" id="CADEPM010000012">
    <property type="protein sequence ID" value="CAB3411219.1"/>
    <property type="molecule type" value="Genomic_DNA"/>
</dbReference>
<dbReference type="Proteomes" id="UP000494206">
    <property type="component" value="Unassembled WGS sequence"/>
</dbReference>
<feature type="transmembrane region" description="Helical" evidence="1">
    <location>
        <begin position="57"/>
        <end position="78"/>
    </location>
</feature>
<feature type="transmembrane region" description="Helical" evidence="1">
    <location>
        <begin position="340"/>
        <end position="359"/>
    </location>
</feature>
<protein>
    <recommendedName>
        <fullName evidence="4">Gustatory receptor</fullName>
    </recommendedName>
</protein>
<keyword evidence="1" id="KW-0812">Transmembrane</keyword>
<comment type="caution">
    <text evidence="2">The sequence shown here is derived from an EMBL/GenBank/DDBJ whole genome shotgun (WGS) entry which is preliminary data.</text>
</comment>
<accession>A0A8S1FD31</accession>
<feature type="transmembrane region" description="Helical" evidence="1">
    <location>
        <begin position="154"/>
        <end position="177"/>
    </location>
</feature>